<evidence type="ECO:0000256" key="10">
    <source>
        <dbReference type="ARBA" id="ARBA00043193"/>
    </source>
</evidence>
<dbReference type="InterPro" id="IPR005502">
    <property type="entry name" value="Ribosyl_crysJ1"/>
</dbReference>
<evidence type="ECO:0000256" key="1">
    <source>
        <dbReference type="ARBA" id="ARBA00010702"/>
    </source>
</evidence>
<organism evidence="14 15">
    <name type="scientific">Naegleria lovaniensis</name>
    <name type="common">Amoeba</name>
    <dbReference type="NCBI Taxonomy" id="51637"/>
    <lineage>
        <taxon>Eukaryota</taxon>
        <taxon>Discoba</taxon>
        <taxon>Heterolobosea</taxon>
        <taxon>Tetramitia</taxon>
        <taxon>Eutetramitia</taxon>
        <taxon>Vahlkampfiidae</taxon>
        <taxon>Naegleria</taxon>
    </lineage>
</organism>
<comment type="caution">
    <text evidence="14">The sequence shown here is derived from an EMBL/GenBank/DDBJ whole genome shotgun (WGS) entry which is preliminary data.</text>
</comment>
<feature type="binding site" evidence="12">
    <location>
        <position position="480"/>
    </location>
    <ligand>
        <name>Mg(2+)</name>
        <dbReference type="ChEBI" id="CHEBI:18420"/>
        <label>1</label>
    </ligand>
</feature>
<keyword evidence="12" id="KW-0479">Metal-binding</keyword>
<dbReference type="Gene3D" id="1.10.4080.10">
    <property type="entry name" value="ADP-ribosylation/Crystallin J1"/>
    <property type="match status" value="1"/>
</dbReference>
<dbReference type="Proteomes" id="UP000816034">
    <property type="component" value="Unassembled WGS sequence"/>
</dbReference>
<evidence type="ECO:0000256" key="5">
    <source>
        <dbReference type="ARBA" id="ARBA00042398"/>
    </source>
</evidence>
<dbReference type="GeneID" id="68105930"/>
<dbReference type="SUPFAM" id="SSF101478">
    <property type="entry name" value="ADP-ribosylglycohydrolase"/>
    <property type="match status" value="1"/>
</dbReference>
<feature type="binding site" evidence="12">
    <location>
        <position position="481"/>
    </location>
    <ligand>
        <name>Mg(2+)</name>
        <dbReference type="ChEBI" id="CHEBI:18420"/>
        <label>1</label>
    </ligand>
</feature>
<dbReference type="PANTHER" id="PTHR16222:SF24">
    <property type="entry name" value="ADP-RIBOSYLHYDROLASE ARH3"/>
    <property type="match status" value="1"/>
</dbReference>
<proteinExistence type="inferred from homology"/>
<dbReference type="InterPro" id="IPR050792">
    <property type="entry name" value="ADP-ribosylglycohydrolase"/>
</dbReference>
<keyword evidence="15" id="KW-1185">Reference proteome</keyword>
<evidence type="ECO:0000256" key="13">
    <source>
        <dbReference type="SAM" id="MobiDB-lite"/>
    </source>
</evidence>
<dbReference type="EMBL" id="PYSW02000006">
    <property type="protein sequence ID" value="KAG2391992.1"/>
    <property type="molecule type" value="Genomic_DNA"/>
</dbReference>
<dbReference type="Pfam" id="PF03747">
    <property type="entry name" value="ADP_ribosyl_GH"/>
    <property type="match status" value="1"/>
</dbReference>
<dbReference type="InterPro" id="IPR036705">
    <property type="entry name" value="Ribosyl_crysJ1_sf"/>
</dbReference>
<keyword evidence="12" id="KW-0460">Magnesium</keyword>
<evidence type="ECO:0000256" key="12">
    <source>
        <dbReference type="PIRSR" id="PIRSR605502-1"/>
    </source>
</evidence>
<evidence type="ECO:0000256" key="4">
    <source>
        <dbReference type="ARBA" id="ARBA00041057"/>
    </source>
</evidence>
<feature type="binding site" evidence="12">
    <location>
        <position position="210"/>
    </location>
    <ligand>
        <name>Mg(2+)</name>
        <dbReference type="ChEBI" id="CHEBI:18420"/>
        <label>1</label>
    </ligand>
</feature>
<accession>A0AA88H296</accession>
<feature type="compositionally biased region" description="Low complexity" evidence="13">
    <location>
        <begin position="16"/>
        <end position="25"/>
    </location>
</feature>
<feature type="binding site" evidence="12">
    <location>
        <position position="211"/>
    </location>
    <ligand>
        <name>Mg(2+)</name>
        <dbReference type="ChEBI" id="CHEBI:18420"/>
        <label>1</label>
    </ligand>
</feature>
<dbReference type="GO" id="GO:0004649">
    <property type="term" value="F:poly(ADP-ribose) glycohydrolase activity"/>
    <property type="evidence" value="ECO:0007669"/>
    <property type="project" value="UniProtKB-EC"/>
</dbReference>
<evidence type="ECO:0000256" key="8">
    <source>
        <dbReference type="ARBA" id="ARBA00042850"/>
    </source>
</evidence>
<evidence type="ECO:0000313" key="15">
    <source>
        <dbReference type="Proteomes" id="UP000816034"/>
    </source>
</evidence>
<evidence type="ECO:0000256" key="11">
    <source>
        <dbReference type="ARBA" id="ARBA00049015"/>
    </source>
</evidence>
<dbReference type="RefSeq" id="XP_044553886.1">
    <property type="nucleotide sequence ID" value="XM_044689357.1"/>
</dbReference>
<dbReference type="EC" id="3.2.1.143" evidence="2"/>
<evidence type="ECO:0000256" key="3">
    <source>
        <dbReference type="ARBA" id="ARBA00022801"/>
    </source>
</evidence>
<dbReference type="PANTHER" id="PTHR16222">
    <property type="entry name" value="ADP-RIBOSYLGLYCOHYDROLASE"/>
    <property type="match status" value="1"/>
</dbReference>
<dbReference type="AlphaFoldDB" id="A0AA88H296"/>
<comment type="catalytic activity">
    <reaction evidence="11">
        <text>alpha-NAD(+) + H2O = ADP-D-ribose + nicotinamide + H(+)</text>
        <dbReference type="Rhea" id="RHEA:68792"/>
        <dbReference type="ChEBI" id="CHEBI:15377"/>
        <dbReference type="ChEBI" id="CHEBI:15378"/>
        <dbReference type="ChEBI" id="CHEBI:17154"/>
        <dbReference type="ChEBI" id="CHEBI:57967"/>
        <dbReference type="ChEBI" id="CHEBI:77017"/>
    </reaction>
</comment>
<feature type="compositionally biased region" description="Polar residues" evidence="13">
    <location>
        <begin position="1"/>
        <end position="15"/>
    </location>
</feature>
<feature type="binding site" evidence="12">
    <location>
        <position position="478"/>
    </location>
    <ligand>
        <name>Mg(2+)</name>
        <dbReference type="ChEBI" id="CHEBI:18420"/>
        <label>1</label>
    </ligand>
</feature>
<feature type="region of interest" description="Disordered" evidence="13">
    <location>
        <begin position="1"/>
        <end position="36"/>
    </location>
</feature>
<gene>
    <name evidence="14" type="ORF">C9374_013477</name>
</gene>
<feature type="binding site" evidence="12">
    <location>
        <position position="209"/>
    </location>
    <ligand>
        <name>Mg(2+)</name>
        <dbReference type="ChEBI" id="CHEBI:18420"/>
        <label>1</label>
    </ligand>
</feature>
<dbReference type="GO" id="GO:0046872">
    <property type="term" value="F:metal ion binding"/>
    <property type="evidence" value="ECO:0007669"/>
    <property type="project" value="UniProtKB-KW"/>
</dbReference>
<evidence type="ECO:0000256" key="9">
    <source>
        <dbReference type="ARBA" id="ARBA00043187"/>
    </source>
</evidence>
<evidence type="ECO:0000313" key="14">
    <source>
        <dbReference type="EMBL" id="KAG2391992.1"/>
    </source>
</evidence>
<evidence type="ECO:0000256" key="7">
    <source>
        <dbReference type="ARBA" id="ARBA00042722"/>
    </source>
</evidence>
<evidence type="ECO:0000256" key="2">
    <source>
        <dbReference type="ARBA" id="ARBA00012255"/>
    </source>
</evidence>
<keyword evidence="3" id="KW-0378">Hydrolase</keyword>
<evidence type="ECO:0000256" key="6">
    <source>
        <dbReference type="ARBA" id="ARBA00042471"/>
    </source>
</evidence>
<comment type="similarity">
    <text evidence="1">Belongs to the ADP-ribosylglycohydrolase family.</text>
</comment>
<name>A0AA88H296_NAELO</name>
<comment type="cofactor">
    <cofactor evidence="12">
        <name>Mg(2+)</name>
        <dbReference type="ChEBI" id="CHEBI:18420"/>
    </cofactor>
    <text evidence="12">Binds 2 magnesium ions per subunit.</text>
</comment>
<reference evidence="14 15" key="1">
    <citation type="journal article" date="2018" name="BMC Genomics">
        <title>The genome of Naegleria lovaniensis, the basis for a comparative approach to unravel pathogenicity factors of the human pathogenic amoeba N. fowleri.</title>
        <authorList>
            <person name="Liechti N."/>
            <person name="Schurch N."/>
            <person name="Bruggmann R."/>
            <person name="Wittwer M."/>
        </authorList>
    </citation>
    <scope>NUCLEOTIDE SEQUENCE [LARGE SCALE GENOMIC DNA]</scope>
    <source>
        <strain evidence="14 15">ATCC 30569</strain>
    </source>
</reference>
<sequence length="528" mass="60037">MGQRTSTASHQQPAKNTTNHSNNNNHETRTKLSPSDIQKCLSLSEGTTFISQQARNFLPNSMNQYSILNLDHNEKLSKILEMKILQEMNNPQDHTEITRSILEQKLEQCKKQAKERVFALFEPQENGSRIEESRAFACFLGLMIGDAMGSPFEFSACRFPRHVLHENDMLVDKAWKNDPEFFELTSMSDVKVWTNPNYNRFGLKPGQYTDDSSMALCVLDTFVTKVLDEIYERACQKDESLLEFDFDFKGQDMRLRFLNWWYFGYNNAFGKDETNPGAGSSCGLGGNIKQSLLEFMKNSNNEVTLAGDSNTSGNGSLMRNSPVAVVCFKYISSHSTEPLEKVMKMAYKHSKTTHQGEEAAELCRLLTFIVVKAVKAEVTHSPQQVKQQIFDSLRDGEFVSTLPSVNCLVKSQVENNDATGRNWNWLDVNYKFCEDRVQKDPGYCGSYAMDAMAMALHNIYYTDNFTDAILLTANMRGDSDSVAAVVGQIAGAIYGLQQIPREWIETILQWDYNNDILLRLSMIYFHDI</sequence>
<protein>
    <recommendedName>
        <fullName evidence="4">ADP-ribosylhydrolase ARH3</fullName>
        <ecNumber evidence="2">3.2.1.143</ecNumber>
    </recommendedName>
    <alternativeName>
        <fullName evidence="5">ADP-ribose glycohydrolase ARH3</fullName>
    </alternativeName>
    <alternativeName>
        <fullName evidence="6">ADP-ribosylhydrolase 3</fullName>
    </alternativeName>
    <alternativeName>
        <fullName evidence="9">O-acetyl-ADP-ribose deacetylase ARH3</fullName>
    </alternativeName>
    <alternativeName>
        <fullName evidence="10">Poly(ADP-ribose) glycohydrolase ARH3</fullName>
    </alternativeName>
    <alternativeName>
        <fullName evidence="8">[Protein ADP-ribosylarginine] hydrolase-like protein 2</fullName>
    </alternativeName>
    <alternativeName>
        <fullName evidence="7">[Protein ADP-ribosylserine] hydrolase</fullName>
    </alternativeName>
</protein>